<keyword evidence="1" id="KW-0472">Membrane</keyword>
<sequence length="51" mass="6343">MPQIFPMNWLLITIMMMILLIMTMMMTFFFKNFKSLKKNVIMSNKKFLFKW</sequence>
<organism evidence="2">
    <name type="scientific">Haemaphysalis mageshimaensis</name>
    <dbReference type="NCBI Taxonomy" id="1325869"/>
    <lineage>
        <taxon>Eukaryota</taxon>
        <taxon>Metazoa</taxon>
        <taxon>Ecdysozoa</taxon>
        <taxon>Arthropoda</taxon>
        <taxon>Chelicerata</taxon>
        <taxon>Arachnida</taxon>
        <taxon>Acari</taxon>
        <taxon>Parasitiformes</taxon>
        <taxon>Ixodida</taxon>
        <taxon>Ixodoidea</taxon>
        <taxon>Ixodidae</taxon>
        <taxon>Haemaphysalinae</taxon>
        <taxon>Haemaphysalis</taxon>
    </lineage>
</organism>
<evidence type="ECO:0000256" key="1">
    <source>
        <dbReference type="SAM" id="Phobius"/>
    </source>
</evidence>
<keyword evidence="1" id="KW-0812">Transmembrane</keyword>
<evidence type="ECO:0000313" key="2">
    <source>
        <dbReference type="EMBL" id="UNO53991.1"/>
    </source>
</evidence>
<dbReference type="RefSeq" id="YP_010329456.1">
    <property type="nucleotide sequence ID" value="NC_062163.1"/>
</dbReference>
<keyword evidence="2" id="KW-0496">Mitochondrion</keyword>
<protein>
    <submittedName>
        <fullName evidence="2">ATP synthase F0 subunit 8</fullName>
    </submittedName>
</protein>
<accession>A0A976MYM0</accession>
<reference evidence="2" key="1">
    <citation type="submission" date="2022-01" db="EMBL/GenBank/DDBJ databases">
        <authorList>
            <person name="Tian J."/>
            <person name="Hou X."/>
            <person name="Ge M."/>
            <person name="Xu H."/>
            <person name="Yu B."/>
            <person name="Liu J."/>
            <person name="Shao R."/>
            <person name="Holmes E.C."/>
            <person name="Lei C."/>
            <person name="Shi M."/>
        </authorList>
    </citation>
    <scope>NUCLEOTIDE SEQUENCE</scope>
    <source>
        <strain evidence="2">Q2</strain>
    </source>
</reference>
<gene>
    <name evidence="2" type="primary">ATP8</name>
</gene>
<geneLocation type="mitochondrion" evidence="2"/>
<proteinExistence type="predicted"/>
<keyword evidence="1" id="KW-1133">Transmembrane helix</keyword>
<feature type="transmembrane region" description="Helical" evidence="1">
    <location>
        <begin position="6"/>
        <end position="30"/>
    </location>
</feature>
<name>A0A976MYM0_9ACAR</name>
<dbReference type="AlphaFoldDB" id="A0A976MYM0"/>
<dbReference type="EMBL" id="OM368289">
    <property type="protein sequence ID" value="UNO53991.1"/>
    <property type="molecule type" value="Genomic_DNA"/>
</dbReference>
<dbReference type="GeneID" id="71475118"/>
<dbReference type="CTD" id="4509"/>